<comment type="subcellular location">
    <subcellularLocation>
        <location evidence="1 7">Cell membrane</location>
        <topology evidence="1 7">Multi-pass membrane protein</topology>
    </subcellularLocation>
</comment>
<organism evidence="9 10">
    <name type="scientific">Alsobacter ponti</name>
    <dbReference type="NCBI Taxonomy" id="2962936"/>
    <lineage>
        <taxon>Bacteria</taxon>
        <taxon>Pseudomonadati</taxon>
        <taxon>Pseudomonadota</taxon>
        <taxon>Alphaproteobacteria</taxon>
        <taxon>Hyphomicrobiales</taxon>
        <taxon>Alsobacteraceae</taxon>
        <taxon>Alsobacter</taxon>
    </lineage>
</organism>
<keyword evidence="2 7" id="KW-0813">Transport</keyword>
<evidence type="ECO:0000259" key="8">
    <source>
        <dbReference type="PROSITE" id="PS50928"/>
    </source>
</evidence>
<dbReference type="Proteomes" id="UP001205890">
    <property type="component" value="Unassembled WGS sequence"/>
</dbReference>
<evidence type="ECO:0000313" key="10">
    <source>
        <dbReference type="Proteomes" id="UP001205890"/>
    </source>
</evidence>
<evidence type="ECO:0000313" key="9">
    <source>
        <dbReference type="EMBL" id="MCP8937945.1"/>
    </source>
</evidence>
<evidence type="ECO:0000256" key="7">
    <source>
        <dbReference type="RuleBase" id="RU363032"/>
    </source>
</evidence>
<dbReference type="PANTHER" id="PTHR43163:SF6">
    <property type="entry name" value="DIPEPTIDE TRANSPORT SYSTEM PERMEASE PROTEIN DPPB-RELATED"/>
    <property type="match status" value="1"/>
</dbReference>
<dbReference type="PANTHER" id="PTHR43163">
    <property type="entry name" value="DIPEPTIDE TRANSPORT SYSTEM PERMEASE PROTEIN DPPB-RELATED"/>
    <property type="match status" value="1"/>
</dbReference>
<dbReference type="InterPro" id="IPR035906">
    <property type="entry name" value="MetI-like_sf"/>
</dbReference>
<dbReference type="Pfam" id="PF00528">
    <property type="entry name" value="BPD_transp_1"/>
    <property type="match status" value="1"/>
</dbReference>
<evidence type="ECO:0000256" key="1">
    <source>
        <dbReference type="ARBA" id="ARBA00004651"/>
    </source>
</evidence>
<dbReference type="PROSITE" id="PS50928">
    <property type="entry name" value="ABC_TM1"/>
    <property type="match status" value="1"/>
</dbReference>
<name>A0ABT1L8W5_9HYPH</name>
<accession>A0ABT1L8W5</accession>
<dbReference type="InterPro" id="IPR045621">
    <property type="entry name" value="BPD_transp_1_N"/>
</dbReference>
<dbReference type="SUPFAM" id="SSF161098">
    <property type="entry name" value="MetI-like"/>
    <property type="match status" value="1"/>
</dbReference>
<comment type="similarity">
    <text evidence="7">Belongs to the binding-protein-dependent transport system permease family.</text>
</comment>
<feature type="transmembrane region" description="Helical" evidence="7">
    <location>
        <begin position="202"/>
        <end position="221"/>
    </location>
</feature>
<evidence type="ECO:0000256" key="3">
    <source>
        <dbReference type="ARBA" id="ARBA00022475"/>
    </source>
</evidence>
<feature type="transmembrane region" description="Helical" evidence="7">
    <location>
        <begin position="99"/>
        <end position="129"/>
    </location>
</feature>
<evidence type="ECO:0000256" key="4">
    <source>
        <dbReference type="ARBA" id="ARBA00022692"/>
    </source>
</evidence>
<comment type="caution">
    <text evidence="9">The sequence shown here is derived from an EMBL/GenBank/DDBJ whole genome shotgun (WGS) entry which is preliminary data.</text>
</comment>
<keyword evidence="6 7" id="KW-0472">Membrane</keyword>
<feature type="domain" description="ABC transmembrane type-1" evidence="8">
    <location>
        <begin position="99"/>
        <end position="325"/>
    </location>
</feature>
<protein>
    <submittedName>
        <fullName evidence="9">ABC transporter permease</fullName>
    </submittedName>
</protein>
<dbReference type="RefSeq" id="WP_254739377.1">
    <property type="nucleotide sequence ID" value="NZ_JANCLU010000004.1"/>
</dbReference>
<feature type="transmembrane region" description="Helical" evidence="7">
    <location>
        <begin position="306"/>
        <end position="332"/>
    </location>
</feature>
<keyword evidence="4 7" id="KW-0812">Transmembrane</keyword>
<evidence type="ECO:0000256" key="5">
    <source>
        <dbReference type="ARBA" id="ARBA00022989"/>
    </source>
</evidence>
<proteinExistence type="inferred from homology"/>
<dbReference type="CDD" id="cd06261">
    <property type="entry name" value="TM_PBP2"/>
    <property type="match status" value="1"/>
</dbReference>
<keyword evidence="10" id="KW-1185">Reference proteome</keyword>
<keyword evidence="3" id="KW-1003">Cell membrane</keyword>
<dbReference type="Gene3D" id="1.10.3720.10">
    <property type="entry name" value="MetI-like"/>
    <property type="match status" value="1"/>
</dbReference>
<keyword evidence="5 7" id="KW-1133">Transmembrane helix</keyword>
<feature type="transmembrane region" description="Helical" evidence="7">
    <location>
        <begin position="149"/>
        <end position="169"/>
    </location>
</feature>
<gene>
    <name evidence="9" type="ORF">NK718_05410</name>
</gene>
<evidence type="ECO:0000256" key="6">
    <source>
        <dbReference type="ARBA" id="ARBA00023136"/>
    </source>
</evidence>
<dbReference type="InterPro" id="IPR000515">
    <property type="entry name" value="MetI-like"/>
</dbReference>
<reference evidence="9 10" key="1">
    <citation type="submission" date="2022-07" db="EMBL/GenBank/DDBJ databases">
        <authorList>
            <person name="Li W.-J."/>
            <person name="Deng Q.-Q."/>
        </authorList>
    </citation>
    <scope>NUCLEOTIDE SEQUENCE [LARGE SCALE GENOMIC DNA]</scope>
    <source>
        <strain evidence="9 10">SYSU M60028</strain>
    </source>
</reference>
<feature type="transmembrane region" description="Helical" evidence="7">
    <location>
        <begin position="264"/>
        <end position="286"/>
    </location>
</feature>
<dbReference type="EMBL" id="JANCLU010000004">
    <property type="protein sequence ID" value="MCP8937945.1"/>
    <property type="molecule type" value="Genomic_DNA"/>
</dbReference>
<evidence type="ECO:0000256" key="2">
    <source>
        <dbReference type="ARBA" id="ARBA00022448"/>
    </source>
</evidence>
<dbReference type="Pfam" id="PF19300">
    <property type="entry name" value="BPD_transp_1_N"/>
    <property type="match status" value="1"/>
</dbReference>
<sequence>MSRIALLLLFRRTLLAIPILLCVSALVFVILRLLPADPVAMSLPPGASAADMEKLRQAFGLDRPLPVQYVIWLGKLATGDLGVSIYFRRSVAELIATALPATLELVAVGLALGVALGVAGGLAMFAWRGRAGEQALDLGAAGLMAIPEFLWAILLILLFGVAWPVMPFIGRLSPDIALPAPLTGFLLLDSLARLRLDVFASALAHLALPAVALAIGVAPLVMRVLRSSLLDVIQEDYVTQARLRGIPERTVVVRHALRNAALPTISLIGVQAGFMFGGTVLVEMIFAYPGLGNLMVDAVRNHDLPVIQAVGLVYCVLVLGINAAVDVLYLAVNPRLRTPA</sequence>